<evidence type="ECO:0000313" key="3">
    <source>
        <dbReference type="Proteomes" id="UP000692954"/>
    </source>
</evidence>
<proteinExistence type="predicted"/>
<evidence type="ECO:0000313" key="2">
    <source>
        <dbReference type="EMBL" id="CAD8061974.1"/>
    </source>
</evidence>
<keyword evidence="3" id="KW-1185">Reference proteome</keyword>
<dbReference type="AlphaFoldDB" id="A0A8S1LGA4"/>
<gene>
    <name evidence="2" type="ORF">PSON_ATCC_30995.1.T0160076</name>
</gene>
<feature type="coiled-coil region" evidence="1">
    <location>
        <begin position="249"/>
        <end position="345"/>
    </location>
</feature>
<keyword evidence="1" id="KW-0175">Coiled coil</keyword>
<protein>
    <submittedName>
        <fullName evidence="2">Uncharacterized protein</fullName>
    </submittedName>
</protein>
<dbReference type="EMBL" id="CAJJDN010000016">
    <property type="protein sequence ID" value="CAD8061974.1"/>
    <property type="molecule type" value="Genomic_DNA"/>
</dbReference>
<reference evidence="2" key="1">
    <citation type="submission" date="2021-01" db="EMBL/GenBank/DDBJ databases">
        <authorList>
            <consortium name="Genoscope - CEA"/>
            <person name="William W."/>
        </authorList>
    </citation>
    <scope>NUCLEOTIDE SEQUENCE</scope>
</reference>
<sequence>MNSDSELNNQITETLLHKFKQMYEETIFNLIQKNKMLEKGIRNQNNKSQQLEDEQILTEKKEQKKKQNQMKFINVLDQNQLGLQFESGNKQELKIQNLQDRNQQVIEIKSNQIQHIQFVQETEKKQKKQVYEEKTPIKYIQKSIYQIYDQGKYINSMSFQKSTQQNQMNMSQKHKHLSLLRNQQQQFDEQLQIYNLKSNLAQNEKLQQKKIHQIQSEQEQVKPNQDNEKNYYEIILQLERKLCEQNLNYQIYEDQIKELQNQISQKDQIINQLLQQRTSATSNDTTLTIEKIEENQELINKQVQGQNKQEQNFIQNQYQIEQSQNQKLQEELNEERRKNLELMRNQKDFLLKLQDIYRQSKIKQFLMKQMEDEDCEEQGQIISENEFLKEWKINFEQLADELGEYEENERNLMQQMESQDKKYEKLNQQYQEINHYYEQAYNKLEESLHEIDNLNQQIQNQNQKIQDQINQIAQLQQKIPHQEDQGNQIMIYFNDQQQQVLESEDLNNDQNDF</sequence>
<dbReference type="Proteomes" id="UP000692954">
    <property type="component" value="Unassembled WGS sequence"/>
</dbReference>
<feature type="coiled-coil region" evidence="1">
    <location>
        <begin position="34"/>
        <end position="61"/>
    </location>
</feature>
<feature type="coiled-coil region" evidence="1">
    <location>
        <begin position="388"/>
        <end position="485"/>
    </location>
</feature>
<name>A0A8S1LGA4_9CILI</name>
<evidence type="ECO:0000256" key="1">
    <source>
        <dbReference type="SAM" id="Coils"/>
    </source>
</evidence>
<dbReference type="OrthoDB" id="323016at2759"/>
<accession>A0A8S1LGA4</accession>
<comment type="caution">
    <text evidence="2">The sequence shown here is derived from an EMBL/GenBank/DDBJ whole genome shotgun (WGS) entry which is preliminary data.</text>
</comment>
<organism evidence="2 3">
    <name type="scientific">Paramecium sonneborni</name>
    <dbReference type="NCBI Taxonomy" id="65129"/>
    <lineage>
        <taxon>Eukaryota</taxon>
        <taxon>Sar</taxon>
        <taxon>Alveolata</taxon>
        <taxon>Ciliophora</taxon>
        <taxon>Intramacronucleata</taxon>
        <taxon>Oligohymenophorea</taxon>
        <taxon>Peniculida</taxon>
        <taxon>Parameciidae</taxon>
        <taxon>Paramecium</taxon>
    </lineage>
</organism>